<keyword evidence="1" id="KW-0449">Lipoprotein</keyword>
<dbReference type="AlphaFoldDB" id="A0A9X2GE23"/>
<reference evidence="1" key="1">
    <citation type="submission" date="2022-06" db="EMBL/GenBank/DDBJ databases">
        <title>Sequencing the genomes of 1000 actinobacteria strains.</title>
        <authorList>
            <person name="Klenk H.-P."/>
        </authorList>
    </citation>
    <scope>NUCLEOTIDE SEQUENCE</scope>
    <source>
        <strain evidence="1">DSM 46694</strain>
    </source>
</reference>
<gene>
    <name evidence="1" type="ORF">HD597_002982</name>
</gene>
<comment type="caution">
    <text evidence="1">The sequence shown here is derived from an EMBL/GenBank/DDBJ whole genome shotgun (WGS) entry which is preliminary data.</text>
</comment>
<dbReference type="EMBL" id="JAMZEB010000002">
    <property type="protein sequence ID" value="MCP2355962.1"/>
    <property type="molecule type" value="Genomic_DNA"/>
</dbReference>
<sequence length="40" mass="3891">MPPWALGGAVVATLVKGTAAGIYPAMRAARVSPTVAPAAV</sequence>
<proteinExistence type="predicted"/>
<name>A0A9X2GE23_9ACTN</name>
<evidence type="ECO:0000313" key="2">
    <source>
        <dbReference type="Proteomes" id="UP001139648"/>
    </source>
</evidence>
<keyword evidence="2" id="KW-1185">Reference proteome</keyword>
<accession>A0A9X2GE23</accession>
<evidence type="ECO:0000313" key="1">
    <source>
        <dbReference type="EMBL" id="MCP2355962.1"/>
    </source>
</evidence>
<dbReference type="RefSeq" id="WP_276082911.1">
    <property type="nucleotide sequence ID" value="NZ_BAABKA010000001.1"/>
</dbReference>
<organism evidence="1 2">
    <name type="scientific">Nonomuraea thailandensis</name>
    <dbReference type="NCBI Taxonomy" id="1188745"/>
    <lineage>
        <taxon>Bacteria</taxon>
        <taxon>Bacillati</taxon>
        <taxon>Actinomycetota</taxon>
        <taxon>Actinomycetes</taxon>
        <taxon>Streptosporangiales</taxon>
        <taxon>Streptosporangiaceae</taxon>
        <taxon>Nonomuraea</taxon>
    </lineage>
</organism>
<protein>
    <submittedName>
        <fullName evidence="1">ABC-type lipoprotein release transport system permease subunit</fullName>
    </submittedName>
</protein>
<dbReference type="Proteomes" id="UP001139648">
    <property type="component" value="Unassembled WGS sequence"/>
</dbReference>